<keyword evidence="6 7" id="KW-0975">Bacterial flagellum</keyword>
<evidence type="ECO:0000256" key="6">
    <source>
        <dbReference type="ARBA" id="ARBA00023143"/>
    </source>
</evidence>
<dbReference type="GO" id="GO:0005576">
    <property type="term" value="C:extracellular region"/>
    <property type="evidence" value="ECO:0007669"/>
    <property type="project" value="UniProtKB-SubCell"/>
</dbReference>
<dbReference type="Pfam" id="PF22638">
    <property type="entry name" value="FlgK_D1"/>
    <property type="match status" value="1"/>
</dbReference>
<evidence type="ECO:0000256" key="2">
    <source>
        <dbReference type="ARBA" id="ARBA00004613"/>
    </source>
</evidence>
<dbReference type="GO" id="GO:0005198">
    <property type="term" value="F:structural molecule activity"/>
    <property type="evidence" value="ECO:0007669"/>
    <property type="project" value="UniProtKB-UniRule"/>
</dbReference>
<dbReference type="PRINTS" id="PR01005">
    <property type="entry name" value="FLGHOOKAP1"/>
</dbReference>
<evidence type="ECO:0000256" key="3">
    <source>
        <dbReference type="ARBA" id="ARBA00009677"/>
    </source>
</evidence>
<evidence type="ECO:0000259" key="10">
    <source>
        <dbReference type="Pfam" id="PF22638"/>
    </source>
</evidence>
<dbReference type="PANTHER" id="PTHR30033">
    <property type="entry name" value="FLAGELLAR HOOK-ASSOCIATED PROTEIN 1"/>
    <property type="match status" value="1"/>
</dbReference>
<reference evidence="11 12" key="1">
    <citation type="submission" date="2020-08" db="EMBL/GenBank/DDBJ databases">
        <title>Genomic Encyclopedia of Type Strains, Phase IV (KMG-IV): sequencing the most valuable type-strain genomes for metagenomic binning, comparative biology and taxonomic classification.</title>
        <authorList>
            <person name="Goeker M."/>
        </authorList>
    </citation>
    <scope>NUCLEOTIDE SEQUENCE [LARGE SCALE GENOMIC DNA]</scope>
    <source>
        <strain evidence="11 12">DSM 5391</strain>
    </source>
</reference>
<dbReference type="AlphaFoldDB" id="A0A7X0LWN8"/>
<comment type="subcellular location">
    <subcellularLocation>
        <location evidence="1 7">Bacterial flagellum</location>
    </subcellularLocation>
    <subcellularLocation>
        <location evidence="2 7">Secreted</location>
    </subcellularLocation>
</comment>
<dbReference type="Proteomes" id="UP000531594">
    <property type="component" value="Unassembled WGS sequence"/>
</dbReference>
<feature type="domain" description="Flagellar hook-associated protein FlgK helical" evidence="10">
    <location>
        <begin position="102"/>
        <end position="366"/>
    </location>
</feature>
<evidence type="ECO:0000259" key="9">
    <source>
        <dbReference type="Pfam" id="PF06429"/>
    </source>
</evidence>
<dbReference type="InterPro" id="IPR001444">
    <property type="entry name" value="Flag_bb_rod_N"/>
</dbReference>
<gene>
    <name evidence="7" type="primary">flgK</name>
    <name evidence="11" type="ORF">HNR53_003961</name>
</gene>
<organism evidence="11 12">
    <name type="scientific">Bacillus benzoevorans</name>
    <dbReference type="NCBI Taxonomy" id="1456"/>
    <lineage>
        <taxon>Bacteria</taxon>
        <taxon>Bacillati</taxon>
        <taxon>Bacillota</taxon>
        <taxon>Bacilli</taxon>
        <taxon>Bacillales</taxon>
        <taxon>Bacillaceae</taxon>
        <taxon>Bacillus</taxon>
    </lineage>
</organism>
<evidence type="ECO:0000259" key="8">
    <source>
        <dbReference type="Pfam" id="PF00460"/>
    </source>
</evidence>
<dbReference type="NCBIfam" id="TIGR02492">
    <property type="entry name" value="flgK_ends"/>
    <property type="match status" value="1"/>
</dbReference>
<proteinExistence type="inferred from homology"/>
<dbReference type="EMBL" id="JACHGK010000019">
    <property type="protein sequence ID" value="MBB6447281.1"/>
    <property type="molecule type" value="Genomic_DNA"/>
</dbReference>
<dbReference type="PANTHER" id="PTHR30033:SF1">
    <property type="entry name" value="FLAGELLAR HOOK-ASSOCIATED PROTEIN 1"/>
    <property type="match status" value="1"/>
</dbReference>
<keyword evidence="11" id="KW-0969">Cilium</keyword>
<dbReference type="InterPro" id="IPR053927">
    <property type="entry name" value="FlgK_helical"/>
</dbReference>
<sequence>MRSSFMGLETARRGLFTQQSALYTTGHNVANANTPGYSRQRVNFQQTSPYPSVGVNSPALPGQMGTGVEGGTVQRIRESFLDVQYRGENNKVGYYGAKAESLQKMEGIMNEPTESGLQNTLDQFWNALQDLTTQTENSGARDVVAARGQMVAETINYYYNTLTQVQSDIGDQVGIKVDEVNALIGKIDHLNRNIADVEPHGYVPNDLYDERDVLVDELSGLVNIKVTAVKPNQYGKASDIAEGLYNVELVQKNGTSYNPPINLVSVTKADGMKGINTLTINPADSSGPIKEVNIGGSIITDNSFSGELAGLIESFGYETGGQVKGIFPDMLDKLNNITKAFANEFNAIHQSGYALGENTPSGRDFFEFDANNPAQTITVNKDIINNSDLIAAAYTAGGSSGDNENAKQLADVLEKDFTNYTTAAPAGLNGSLVSYYSGIIGSLGVDSQSAQKDLKNSITLATSVETNRQSTSSVSLDEEMTNMIKFQQAYNSSARMITVMDEMLDKVVNGLGTGGR</sequence>
<keyword evidence="12" id="KW-1185">Reference proteome</keyword>
<feature type="domain" description="Flagellar basal body rod protein N-terminal" evidence="8">
    <location>
        <begin position="8"/>
        <end position="37"/>
    </location>
</feature>
<keyword evidence="11" id="KW-0966">Cell projection</keyword>
<evidence type="ECO:0000256" key="7">
    <source>
        <dbReference type="RuleBase" id="RU362065"/>
    </source>
</evidence>
<evidence type="ECO:0000313" key="12">
    <source>
        <dbReference type="Proteomes" id="UP000531594"/>
    </source>
</evidence>
<dbReference type="RefSeq" id="WP_184529086.1">
    <property type="nucleotide sequence ID" value="NZ_JACHGK010000019.1"/>
</dbReference>
<feature type="domain" description="Flagellar basal-body/hook protein C-terminal" evidence="9">
    <location>
        <begin position="470"/>
        <end position="509"/>
    </location>
</feature>
<name>A0A7X0LWN8_9BACI</name>
<evidence type="ECO:0000256" key="1">
    <source>
        <dbReference type="ARBA" id="ARBA00004365"/>
    </source>
</evidence>
<comment type="similarity">
    <text evidence="3 7">Belongs to the flagella basal body rod proteins family.</text>
</comment>
<dbReference type="Pfam" id="PF06429">
    <property type="entry name" value="Flg_bbr_C"/>
    <property type="match status" value="1"/>
</dbReference>
<dbReference type="GO" id="GO:0009424">
    <property type="term" value="C:bacterial-type flagellum hook"/>
    <property type="evidence" value="ECO:0007669"/>
    <property type="project" value="UniProtKB-UniRule"/>
</dbReference>
<comment type="caution">
    <text evidence="11">The sequence shown here is derived from an EMBL/GenBank/DDBJ whole genome shotgun (WGS) entry which is preliminary data.</text>
</comment>
<dbReference type="SUPFAM" id="SSF64518">
    <property type="entry name" value="Phase 1 flagellin"/>
    <property type="match status" value="1"/>
</dbReference>
<dbReference type="InterPro" id="IPR002371">
    <property type="entry name" value="FlgK"/>
</dbReference>
<evidence type="ECO:0000256" key="5">
    <source>
        <dbReference type="ARBA" id="ARBA00022525"/>
    </source>
</evidence>
<dbReference type="InterPro" id="IPR010930">
    <property type="entry name" value="Flg_bb/hook_C_dom"/>
</dbReference>
<keyword evidence="5 7" id="KW-0964">Secreted</keyword>
<dbReference type="Pfam" id="PF00460">
    <property type="entry name" value="Flg_bb_rod"/>
    <property type="match status" value="1"/>
</dbReference>
<dbReference type="GO" id="GO:0044780">
    <property type="term" value="P:bacterial-type flagellum assembly"/>
    <property type="evidence" value="ECO:0007669"/>
    <property type="project" value="InterPro"/>
</dbReference>
<evidence type="ECO:0000313" key="11">
    <source>
        <dbReference type="EMBL" id="MBB6447281.1"/>
    </source>
</evidence>
<evidence type="ECO:0000256" key="4">
    <source>
        <dbReference type="ARBA" id="ARBA00016244"/>
    </source>
</evidence>
<protein>
    <recommendedName>
        <fullName evidence="4 7">Flagellar hook-associated protein 1</fullName>
        <shortName evidence="7">HAP1</shortName>
    </recommendedName>
</protein>
<accession>A0A7X0LWN8</accession>
<keyword evidence="11" id="KW-0282">Flagellum</keyword>